<dbReference type="SUPFAM" id="SSF57933">
    <property type="entry name" value="TAZ domain"/>
    <property type="match status" value="2"/>
</dbReference>
<proteinExistence type="predicted"/>
<evidence type="ECO:0000313" key="2">
    <source>
        <dbReference type="Proteomes" id="UP000481153"/>
    </source>
</evidence>
<keyword evidence="2" id="KW-1185">Reference proteome</keyword>
<gene>
    <name evidence="1" type="ORF">Ae201684_009763</name>
</gene>
<organism evidence="1 2">
    <name type="scientific">Aphanomyces euteiches</name>
    <dbReference type="NCBI Taxonomy" id="100861"/>
    <lineage>
        <taxon>Eukaryota</taxon>
        <taxon>Sar</taxon>
        <taxon>Stramenopiles</taxon>
        <taxon>Oomycota</taxon>
        <taxon>Saprolegniomycetes</taxon>
        <taxon>Saprolegniales</taxon>
        <taxon>Verrucalvaceae</taxon>
        <taxon>Aphanomyces</taxon>
    </lineage>
</organism>
<evidence type="ECO:0000313" key="1">
    <source>
        <dbReference type="EMBL" id="KAF0733527.1"/>
    </source>
</evidence>
<reference evidence="1 2" key="1">
    <citation type="submission" date="2019-07" db="EMBL/GenBank/DDBJ databases">
        <title>Genomics analysis of Aphanomyces spp. identifies a new class of oomycete effector associated with host adaptation.</title>
        <authorList>
            <person name="Gaulin E."/>
        </authorList>
    </citation>
    <scope>NUCLEOTIDE SEQUENCE [LARGE SCALE GENOMIC DNA]</scope>
    <source>
        <strain evidence="1 2">ATCC 201684</strain>
    </source>
</reference>
<dbReference type="Gene3D" id="1.20.1020.10">
    <property type="entry name" value="TAZ domain"/>
    <property type="match status" value="2"/>
</dbReference>
<comment type="caution">
    <text evidence="1">The sequence shown here is derived from an EMBL/GenBank/DDBJ whole genome shotgun (WGS) entry which is preliminary data.</text>
</comment>
<dbReference type="Proteomes" id="UP000481153">
    <property type="component" value="Unassembled WGS sequence"/>
</dbReference>
<dbReference type="AlphaFoldDB" id="A0A6G0X163"/>
<name>A0A6G0X163_9STRA</name>
<evidence type="ECO:0008006" key="3">
    <source>
        <dbReference type="Google" id="ProtNLM"/>
    </source>
</evidence>
<sequence>MKNPLHHLCLCRAKGRCHQCCGVKEVLEHPARCNVTSIALCISCKLIDGLRAIHAKRCTKPRSSCKVPAFEQVRQQTVAPHQLTHLVVQVEHVAVCMDSPEVCANPFCTSNRLMLIHVGVCQERADTNQITLTHSRQCSKRIGKCKVPECTQLREEAKESKRTS</sequence>
<accession>A0A6G0X163</accession>
<dbReference type="EMBL" id="VJMJ01000122">
    <property type="protein sequence ID" value="KAF0733527.1"/>
    <property type="molecule type" value="Genomic_DNA"/>
</dbReference>
<dbReference type="InterPro" id="IPR035898">
    <property type="entry name" value="TAZ_dom_sf"/>
</dbReference>
<protein>
    <recommendedName>
        <fullName evidence="3">TAZ-type domain-containing protein</fullName>
    </recommendedName>
</protein>